<reference evidence="1 2" key="1">
    <citation type="journal article" date="2024" name="bioRxiv">
        <title>A reference genome for Trichogramma kaykai: A tiny desert-dwelling parasitoid wasp with competing sex-ratio distorters.</title>
        <authorList>
            <person name="Culotta J."/>
            <person name="Lindsey A.R."/>
        </authorList>
    </citation>
    <scope>NUCLEOTIDE SEQUENCE [LARGE SCALE GENOMIC DNA]</scope>
    <source>
        <strain evidence="1 2">KSX58</strain>
    </source>
</reference>
<organism evidence="1 2">
    <name type="scientific">Trichogramma kaykai</name>
    <dbReference type="NCBI Taxonomy" id="54128"/>
    <lineage>
        <taxon>Eukaryota</taxon>
        <taxon>Metazoa</taxon>
        <taxon>Ecdysozoa</taxon>
        <taxon>Arthropoda</taxon>
        <taxon>Hexapoda</taxon>
        <taxon>Insecta</taxon>
        <taxon>Pterygota</taxon>
        <taxon>Neoptera</taxon>
        <taxon>Endopterygota</taxon>
        <taxon>Hymenoptera</taxon>
        <taxon>Apocrita</taxon>
        <taxon>Proctotrupomorpha</taxon>
        <taxon>Chalcidoidea</taxon>
        <taxon>Trichogrammatidae</taxon>
        <taxon>Trichogramma</taxon>
    </lineage>
</organism>
<protein>
    <submittedName>
        <fullName evidence="1">Uncharacterized protein</fullName>
    </submittedName>
</protein>
<gene>
    <name evidence="1" type="ORF">TKK_003789</name>
</gene>
<name>A0ABD2XE87_9HYME</name>
<dbReference type="AlphaFoldDB" id="A0ABD2XE87"/>
<keyword evidence="2" id="KW-1185">Reference proteome</keyword>
<accession>A0ABD2XE87</accession>
<dbReference type="EMBL" id="JBJJXI010000030">
    <property type="protein sequence ID" value="KAL3403516.1"/>
    <property type="molecule type" value="Genomic_DNA"/>
</dbReference>
<evidence type="ECO:0000313" key="2">
    <source>
        <dbReference type="Proteomes" id="UP001627154"/>
    </source>
</evidence>
<comment type="caution">
    <text evidence="1">The sequence shown here is derived from an EMBL/GenBank/DDBJ whole genome shotgun (WGS) entry which is preliminary data.</text>
</comment>
<proteinExistence type="predicted"/>
<dbReference type="Proteomes" id="UP001627154">
    <property type="component" value="Unassembled WGS sequence"/>
</dbReference>
<sequence length="119" mass="13803">MFTETNSVRAAHYYRYTHSRRSTTSAAMACVSFESCHRRLDAARTDTSASTRMYAIYADLRQNPSTALRRYARDDRLRRAPCDFCSFVLRSKRVWPENISSFSHHCARFSSLFVFPLAS</sequence>
<evidence type="ECO:0000313" key="1">
    <source>
        <dbReference type="EMBL" id="KAL3403516.1"/>
    </source>
</evidence>